<feature type="non-terminal residue" evidence="1">
    <location>
        <position position="1"/>
    </location>
</feature>
<accession>A0A1B6CMW2</accession>
<dbReference type="EMBL" id="GEDC01022590">
    <property type="protein sequence ID" value="JAS14708.1"/>
    <property type="molecule type" value="Transcribed_RNA"/>
</dbReference>
<gene>
    <name evidence="1" type="ORF">g.5080</name>
</gene>
<dbReference type="AlphaFoldDB" id="A0A1B6CMW2"/>
<sequence length="266" mass="30157">SFDAITTANLLLDDVRTCVTANGGEVTADEVLILENVLHIQTVLDYLPNFYSKQYNNMLGLLQNYVKLFFLDSDVKEGQLFRNRSQVVHNIYIESYKNASLLSAATEPGDKKDCIDSSNSYLYENILDNDYALRQCANMLSVETTAVLEMYVNNVVTASGRLNAFTEARNITRCMYSNMFNSTQFTLCVRGVTLKDLVVTNPLNINNILDGNSIEWVCRGYVYQPIYALDLLYGCGLPRPDIDIESLFRTYNTASYGDFQIEEYNE</sequence>
<reference evidence="1" key="1">
    <citation type="submission" date="2015-12" db="EMBL/GenBank/DDBJ databases">
        <title>De novo transcriptome assembly of four potential Pierce s Disease insect vectors from Arizona vineyards.</title>
        <authorList>
            <person name="Tassone E.E."/>
        </authorList>
    </citation>
    <scope>NUCLEOTIDE SEQUENCE</scope>
</reference>
<name>A0A1B6CMW2_9HEMI</name>
<proteinExistence type="predicted"/>
<organism evidence="1">
    <name type="scientific">Clastoptera arizonana</name>
    <name type="common">Arizona spittle bug</name>
    <dbReference type="NCBI Taxonomy" id="38151"/>
    <lineage>
        <taxon>Eukaryota</taxon>
        <taxon>Metazoa</taxon>
        <taxon>Ecdysozoa</taxon>
        <taxon>Arthropoda</taxon>
        <taxon>Hexapoda</taxon>
        <taxon>Insecta</taxon>
        <taxon>Pterygota</taxon>
        <taxon>Neoptera</taxon>
        <taxon>Paraneoptera</taxon>
        <taxon>Hemiptera</taxon>
        <taxon>Auchenorrhyncha</taxon>
        <taxon>Cercopoidea</taxon>
        <taxon>Clastopteridae</taxon>
        <taxon>Clastoptera</taxon>
    </lineage>
</organism>
<protein>
    <submittedName>
        <fullName evidence="1">Uncharacterized protein</fullName>
    </submittedName>
</protein>
<evidence type="ECO:0000313" key="1">
    <source>
        <dbReference type="EMBL" id="JAS14708.1"/>
    </source>
</evidence>